<dbReference type="RefSeq" id="WP_183165705.1">
    <property type="nucleotide sequence ID" value="NZ_JACHXI010000004.1"/>
</dbReference>
<organism evidence="7 8">
    <name type="scientific">Azomonas macrocytogenes</name>
    <name type="common">Azotobacter macrocytogenes</name>
    <dbReference type="NCBI Taxonomy" id="69962"/>
    <lineage>
        <taxon>Bacteria</taxon>
        <taxon>Pseudomonadati</taxon>
        <taxon>Pseudomonadota</taxon>
        <taxon>Gammaproteobacteria</taxon>
        <taxon>Pseudomonadales</taxon>
        <taxon>Pseudomonadaceae</taxon>
        <taxon>Azomonas</taxon>
    </lineage>
</organism>
<dbReference type="EMBL" id="JACHXI010000004">
    <property type="protein sequence ID" value="MBB3102717.1"/>
    <property type="molecule type" value="Genomic_DNA"/>
</dbReference>
<dbReference type="PROSITE" id="PS51318">
    <property type="entry name" value="TAT"/>
    <property type="match status" value="1"/>
</dbReference>
<feature type="domain" description="Solute-binding protein family 3/N-terminal" evidence="6">
    <location>
        <begin position="44"/>
        <end position="247"/>
    </location>
</feature>
<evidence type="ECO:0000256" key="5">
    <source>
        <dbReference type="ARBA" id="ARBA00070228"/>
    </source>
</evidence>
<dbReference type="InterPro" id="IPR006311">
    <property type="entry name" value="TAT_signal"/>
</dbReference>
<evidence type="ECO:0000256" key="2">
    <source>
        <dbReference type="ARBA" id="ARBA00022448"/>
    </source>
</evidence>
<keyword evidence="8" id="KW-1185">Reference proteome</keyword>
<dbReference type="AlphaFoldDB" id="A0A839SZF8"/>
<comment type="function">
    <text evidence="4">Part of a binding-protein-dependent transport system for aliphatic sulfonates. Putative binding protein.</text>
</comment>
<evidence type="ECO:0000313" key="8">
    <source>
        <dbReference type="Proteomes" id="UP000549250"/>
    </source>
</evidence>
<evidence type="ECO:0000256" key="1">
    <source>
        <dbReference type="ARBA" id="ARBA00010742"/>
    </source>
</evidence>
<dbReference type="InterPro" id="IPR001638">
    <property type="entry name" value="Solute-binding_3/MltF_N"/>
</dbReference>
<gene>
    <name evidence="7" type="ORF">FHR87_001105</name>
</gene>
<dbReference type="PANTHER" id="PTHR30024">
    <property type="entry name" value="ALIPHATIC SULFONATES-BINDING PROTEIN-RELATED"/>
    <property type="match status" value="1"/>
</dbReference>
<dbReference type="FunFam" id="3.40.190.10:FF:000050">
    <property type="entry name" value="Sulfonate ABC transporter substrate-binding protein"/>
    <property type="match status" value="1"/>
</dbReference>
<dbReference type="PANTHER" id="PTHR30024:SF48">
    <property type="entry name" value="ABC TRANSPORTER SUBSTRATE-BINDING PROTEIN"/>
    <property type="match status" value="1"/>
</dbReference>
<evidence type="ECO:0000256" key="3">
    <source>
        <dbReference type="ARBA" id="ARBA00022729"/>
    </source>
</evidence>
<keyword evidence="2" id="KW-0813">Transport</keyword>
<proteinExistence type="inferred from homology"/>
<evidence type="ECO:0000313" key="7">
    <source>
        <dbReference type="EMBL" id="MBB3102717.1"/>
    </source>
</evidence>
<sequence>MTIEQRAFTRRRFLIVGSLALATGWLARPARGSPVASGNLSGLQLGVGTYKGMAPSFFKEAGIEPGPYRVKYAELAGGNLIVEALASGSLDIGSMSEIPPIFAIQSQTPIKLIAVLRGDVNNQVFLVPNGSRVSDVAELKGKRVGFVRSTTSHYFLIKALKERSLSFADIDPVGLTPQDGFSAFQSGQLDAWVIYGIHIQIALARTGARILKTAQGYLSGNYVIAARSDALDDPRKVAAIKDYLGQEQCVWDWVQSHPEQWAKKSAAITGIDAALFLDQFRAQSEPFRLGPVDDTAIASQQAVADLFHETGVLQGRLNVAPLWVKDLWP</sequence>
<dbReference type="SUPFAM" id="SSF53850">
    <property type="entry name" value="Periplasmic binding protein-like II"/>
    <property type="match status" value="1"/>
</dbReference>
<reference evidence="7 8" key="1">
    <citation type="submission" date="2020-08" db="EMBL/GenBank/DDBJ databases">
        <title>Genomic Encyclopedia of Type Strains, Phase III (KMG-III): the genomes of soil and plant-associated and newly described type strains.</title>
        <authorList>
            <person name="Whitman W."/>
        </authorList>
    </citation>
    <scope>NUCLEOTIDE SEQUENCE [LARGE SCALE GENOMIC DNA]</scope>
    <source>
        <strain evidence="7 8">CECT 4462</strain>
    </source>
</reference>
<evidence type="ECO:0000256" key="4">
    <source>
        <dbReference type="ARBA" id="ARBA00055538"/>
    </source>
</evidence>
<evidence type="ECO:0000259" key="6">
    <source>
        <dbReference type="SMART" id="SM00062"/>
    </source>
</evidence>
<name>A0A839SZF8_AZOMA</name>
<dbReference type="SMART" id="SM00062">
    <property type="entry name" value="PBPb"/>
    <property type="match status" value="1"/>
</dbReference>
<dbReference type="InterPro" id="IPR015168">
    <property type="entry name" value="SsuA/THI5"/>
</dbReference>
<dbReference type="CDD" id="cd13558">
    <property type="entry name" value="PBP2_SsuA_like_2"/>
    <property type="match status" value="1"/>
</dbReference>
<accession>A0A839SZF8</accession>
<protein>
    <recommendedName>
        <fullName evidence="5">Putative aliphatic sulfonates-binding protein</fullName>
    </recommendedName>
</protein>
<comment type="similarity">
    <text evidence="1">Belongs to the bacterial solute-binding protein SsuA/TauA family.</text>
</comment>
<keyword evidence="3" id="KW-0732">Signal</keyword>
<dbReference type="Pfam" id="PF09084">
    <property type="entry name" value="NMT1"/>
    <property type="match status" value="1"/>
</dbReference>
<dbReference type="Proteomes" id="UP000549250">
    <property type="component" value="Unassembled WGS sequence"/>
</dbReference>
<comment type="caution">
    <text evidence="7">The sequence shown here is derived from an EMBL/GenBank/DDBJ whole genome shotgun (WGS) entry which is preliminary data.</text>
</comment>
<dbReference type="Gene3D" id="3.40.190.10">
    <property type="entry name" value="Periplasmic binding protein-like II"/>
    <property type="match status" value="2"/>
</dbReference>